<dbReference type="Proteomes" id="UP001176059">
    <property type="component" value="Unassembled WGS sequence"/>
</dbReference>
<keyword evidence="3" id="KW-1185">Reference proteome</keyword>
<gene>
    <name evidence="2" type="ORF">DFJ43DRAFT_442828</name>
</gene>
<evidence type="ECO:0000313" key="2">
    <source>
        <dbReference type="EMBL" id="KAJ3731014.1"/>
    </source>
</evidence>
<accession>A0AA38JDU1</accession>
<name>A0AA38JDU1_9AGAR</name>
<proteinExistence type="predicted"/>
<evidence type="ECO:0000313" key="3">
    <source>
        <dbReference type="Proteomes" id="UP001176059"/>
    </source>
</evidence>
<dbReference type="EMBL" id="JANVFO010000033">
    <property type="protein sequence ID" value="KAJ3731014.1"/>
    <property type="molecule type" value="Genomic_DNA"/>
</dbReference>
<dbReference type="AlphaFoldDB" id="A0AA38JDU1"/>
<comment type="caution">
    <text evidence="2">The sequence shown here is derived from an EMBL/GenBank/DDBJ whole genome shotgun (WGS) entry which is preliminary data.</text>
</comment>
<feature type="region of interest" description="Disordered" evidence="1">
    <location>
        <begin position="80"/>
        <end position="99"/>
    </location>
</feature>
<sequence length="206" mass="23155">MRINLSIYLFGLVCAVSYYAVYAAPLTTSTSVNPRAHLPSTPSLSLTPSTRFASHTSLIKTTRTITVNIEFKKPHARLLHPLDENPYTPPTLGKPNQPPELTLSERIQKLIEPYVQDRMCNSHVVVELKYNNAFQSNGDRKDKRIGMYFWGVGGDCVYEDLTGKSKRCEAHLDDRKSYDVLGGYILERTGAKWAQQGEGKPSCLMM</sequence>
<organism evidence="2 3">
    <name type="scientific">Lentinula guzmanii</name>
    <dbReference type="NCBI Taxonomy" id="2804957"/>
    <lineage>
        <taxon>Eukaryota</taxon>
        <taxon>Fungi</taxon>
        <taxon>Dikarya</taxon>
        <taxon>Basidiomycota</taxon>
        <taxon>Agaricomycotina</taxon>
        <taxon>Agaricomycetes</taxon>
        <taxon>Agaricomycetidae</taxon>
        <taxon>Agaricales</taxon>
        <taxon>Marasmiineae</taxon>
        <taxon>Omphalotaceae</taxon>
        <taxon>Lentinula</taxon>
    </lineage>
</organism>
<protein>
    <submittedName>
        <fullName evidence="2">Uncharacterized protein</fullName>
    </submittedName>
</protein>
<evidence type="ECO:0000256" key="1">
    <source>
        <dbReference type="SAM" id="MobiDB-lite"/>
    </source>
</evidence>
<reference evidence="2" key="1">
    <citation type="submission" date="2022-08" db="EMBL/GenBank/DDBJ databases">
        <authorList>
            <consortium name="DOE Joint Genome Institute"/>
            <person name="Min B."/>
            <person name="Sierra-Patev S."/>
            <person name="Naranjo-Ortiz M."/>
            <person name="Looney B."/>
            <person name="Konkel Z."/>
            <person name="Slot J.C."/>
            <person name="Sakamoto Y."/>
            <person name="Steenwyk J.L."/>
            <person name="Rokas A."/>
            <person name="Carro J."/>
            <person name="Camarero S."/>
            <person name="Ferreira P."/>
            <person name="Molpeceres G."/>
            <person name="Ruiz-duenas F.J."/>
            <person name="Serrano A."/>
            <person name="Henrissat B."/>
            <person name="Drula E."/>
            <person name="Hughes K.W."/>
            <person name="Mata J.L."/>
            <person name="Ishikawa N.K."/>
            <person name="Vargas-Isla R."/>
            <person name="Ushijima S."/>
            <person name="Smith C.A."/>
            <person name="Ahrendt S."/>
            <person name="Andreopoulos W."/>
            <person name="He G."/>
            <person name="LaButti K."/>
            <person name="Lipzen A."/>
            <person name="Ng V."/>
            <person name="Riley R."/>
            <person name="Sandor L."/>
            <person name="Barry K."/>
            <person name="Martinez A.T."/>
            <person name="Xiao Y."/>
            <person name="Gibbons J.G."/>
            <person name="Terashima K."/>
            <person name="Hibbett D.S."/>
            <person name="Grigoriev I.V."/>
        </authorList>
    </citation>
    <scope>NUCLEOTIDE SEQUENCE</scope>
    <source>
        <strain evidence="2">ET3784</strain>
    </source>
</reference>
<reference evidence="2" key="2">
    <citation type="journal article" date="2023" name="Proc. Natl. Acad. Sci. U.S.A.">
        <title>A global phylogenomic analysis of the shiitake genus Lentinula.</title>
        <authorList>
            <person name="Sierra-Patev S."/>
            <person name="Min B."/>
            <person name="Naranjo-Ortiz M."/>
            <person name="Looney B."/>
            <person name="Konkel Z."/>
            <person name="Slot J.C."/>
            <person name="Sakamoto Y."/>
            <person name="Steenwyk J.L."/>
            <person name="Rokas A."/>
            <person name="Carro J."/>
            <person name="Camarero S."/>
            <person name="Ferreira P."/>
            <person name="Molpeceres G."/>
            <person name="Ruiz-Duenas F.J."/>
            <person name="Serrano A."/>
            <person name="Henrissat B."/>
            <person name="Drula E."/>
            <person name="Hughes K.W."/>
            <person name="Mata J.L."/>
            <person name="Ishikawa N.K."/>
            <person name="Vargas-Isla R."/>
            <person name="Ushijima S."/>
            <person name="Smith C.A."/>
            <person name="Donoghue J."/>
            <person name="Ahrendt S."/>
            <person name="Andreopoulos W."/>
            <person name="He G."/>
            <person name="LaButti K."/>
            <person name="Lipzen A."/>
            <person name="Ng V."/>
            <person name="Riley R."/>
            <person name="Sandor L."/>
            <person name="Barry K."/>
            <person name="Martinez A.T."/>
            <person name="Xiao Y."/>
            <person name="Gibbons J.G."/>
            <person name="Terashima K."/>
            <person name="Grigoriev I.V."/>
            <person name="Hibbett D."/>
        </authorList>
    </citation>
    <scope>NUCLEOTIDE SEQUENCE</scope>
    <source>
        <strain evidence="2">ET3784</strain>
    </source>
</reference>